<name>A0A1B0ZYV6_9RHOB</name>
<reference evidence="2 3" key="1">
    <citation type="journal article" date="2016" name="ISME J.">
        <title>Global occurrence and heterogeneity of the Roseobacter-clade species Ruegeria mobilis.</title>
        <authorList>
            <person name="Sonnenschein E."/>
            <person name="Gram L."/>
        </authorList>
    </citation>
    <scope>NUCLEOTIDE SEQUENCE [LARGE SCALE GENOMIC DNA]</scope>
    <source>
        <strain evidence="2 3">F1926</strain>
    </source>
</reference>
<dbReference type="KEGG" id="rmb:K529_001505"/>
<dbReference type="STRING" id="1265309.K529_001505"/>
<evidence type="ECO:0000313" key="3">
    <source>
        <dbReference type="Proteomes" id="UP000013243"/>
    </source>
</evidence>
<protein>
    <recommendedName>
        <fullName evidence="4">Tat pathway signal sequence domain protein</fullName>
    </recommendedName>
</protein>
<dbReference type="OrthoDB" id="7707524at2"/>
<feature type="chain" id="PRO_5008518225" description="Tat pathway signal sequence domain protein" evidence="1">
    <location>
        <begin position="27"/>
        <end position="148"/>
    </location>
</feature>
<accession>A0A1B0ZYV6</accession>
<evidence type="ECO:0008006" key="4">
    <source>
        <dbReference type="Google" id="ProtNLM"/>
    </source>
</evidence>
<evidence type="ECO:0000313" key="2">
    <source>
        <dbReference type="EMBL" id="ANP39428.1"/>
    </source>
</evidence>
<dbReference type="EMBL" id="CP015230">
    <property type="protein sequence ID" value="ANP39428.1"/>
    <property type="molecule type" value="Genomic_DNA"/>
</dbReference>
<dbReference type="GeneID" id="28248467"/>
<sequence length="148" mass="15669">MNHQSQAYKAVLAIAALSSLGGAALAQDTDTPPKSGVQIELNALQDQAGACRLSFVAQNAGTTDIEEAVYETVLFDRAGQVMMLTLFDFRDLPSERPRVRQFDLSDVACEDLGRVLINGASQCQSGGGSTLCTEGLSLSSRTDVELLG</sequence>
<dbReference type="Proteomes" id="UP000013243">
    <property type="component" value="Chromosome"/>
</dbReference>
<feature type="signal peptide" evidence="1">
    <location>
        <begin position="1"/>
        <end position="26"/>
    </location>
</feature>
<gene>
    <name evidence="2" type="ORF">K529_001505</name>
</gene>
<proteinExistence type="predicted"/>
<dbReference type="AlphaFoldDB" id="A0A1B0ZYV6"/>
<keyword evidence="1" id="KW-0732">Signal</keyword>
<dbReference type="RefSeq" id="WP_005612175.1">
    <property type="nucleotide sequence ID" value="NZ_CP015230.1"/>
</dbReference>
<organism evidence="2 3">
    <name type="scientific">Tritonibacter mobilis F1926</name>
    <dbReference type="NCBI Taxonomy" id="1265309"/>
    <lineage>
        <taxon>Bacteria</taxon>
        <taxon>Pseudomonadati</taxon>
        <taxon>Pseudomonadota</taxon>
        <taxon>Alphaproteobacteria</taxon>
        <taxon>Rhodobacterales</taxon>
        <taxon>Paracoccaceae</taxon>
        <taxon>Tritonibacter</taxon>
    </lineage>
</organism>
<evidence type="ECO:0000256" key="1">
    <source>
        <dbReference type="SAM" id="SignalP"/>
    </source>
</evidence>